<keyword evidence="7" id="KW-0067">ATP-binding</keyword>
<dbReference type="Pfam" id="PF00587">
    <property type="entry name" value="tRNA-synt_2b"/>
    <property type="match status" value="1"/>
</dbReference>
<keyword evidence="9" id="KW-0030">Aminoacyl-tRNA synthetase</keyword>
<evidence type="ECO:0000256" key="8">
    <source>
        <dbReference type="ARBA" id="ARBA00022917"/>
    </source>
</evidence>
<dbReference type="GO" id="GO:0006435">
    <property type="term" value="P:threonyl-tRNA aminoacylation"/>
    <property type="evidence" value="ECO:0007669"/>
    <property type="project" value="InterPro"/>
</dbReference>
<dbReference type="GO" id="GO:0046872">
    <property type="term" value="F:metal ion binding"/>
    <property type="evidence" value="ECO:0007669"/>
    <property type="project" value="UniProtKB-KW"/>
</dbReference>
<evidence type="ECO:0000256" key="9">
    <source>
        <dbReference type="ARBA" id="ARBA00023146"/>
    </source>
</evidence>
<evidence type="ECO:0000256" key="5">
    <source>
        <dbReference type="ARBA" id="ARBA00022741"/>
    </source>
</evidence>
<evidence type="ECO:0000256" key="2">
    <source>
        <dbReference type="ARBA" id="ARBA00013163"/>
    </source>
</evidence>
<dbReference type="FunFam" id="3.30.930.10:FF:000002">
    <property type="entry name" value="Threonine--tRNA ligase"/>
    <property type="match status" value="1"/>
</dbReference>
<dbReference type="PROSITE" id="PS50862">
    <property type="entry name" value="AA_TRNA_LIGASE_II"/>
    <property type="match status" value="1"/>
</dbReference>
<dbReference type="PANTHER" id="PTHR11451">
    <property type="entry name" value="THREONINE-TRNA LIGASE"/>
    <property type="match status" value="1"/>
</dbReference>
<dbReference type="EC" id="6.1.1.3" evidence="2"/>
<keyword evidence="4" id="KW-0479">Metal-binding</keyword>
<keyword evidence="6" id="KW-0862">Zinc</keyword>
<comment type="caution">
    <text evidence="12">The sequence shown here is derived from an EMBL/GenBank/DDBJ whole genome shotgun (WGS) entry which is preliminary data.</text>
</comment>
<keyword evidence="8" id="KW-0648">Protein biosynthesis</keyword>
<evidence type="ECO:0000256" key="4">
    <source>
        <dbReference type="ARBA" id="ARBA00022723"/>
    </source>
</evidence>
<dbReference type="PANTHER" id="PTHR11451:SF44">
    <property type="entry name" value="THREONINE--TRNA LIGASE, CHLOROPLASTIC_MITOCHONDRIAL 2"/>
    <property type="match status" value="1"/>
</dbReference>
<dbReference type="InterPro" id="IPR002320">
    <property type="entry name" value="Thr-tRNA-ligase_IIa"/>
</dbReference>
<evidence type="ECO:0000256" key="3">
    <source>
        <dbReference type="ARBA" id="ARBA00022598"/>
    </source>
</evidence>
<comment type="similarity">
    <text evidence="1">Belongs to the class-II aminoacyl-tRNA synthetase family.</text>
</comment>
<dbReference type="CDD" id="cd00771">
    <property type="entry name" value="ThrRS_core"/>
    <property type="match status" value="1"/>
</dbReference>
<name>X0UZU3_9ZZZZ</name>
<dbReference type="PRINTS" id="PR01047">
    <property type="entry name" value="TRNASYNTHTHR"/>
</dbReference>
<dbReference type="SUPFAM" id="SSF55681">
    <property type="entry name" value="Class II aaRS and biotin synthetases"/>
    <property type="match status" value="1"/>
</dbReference>
<protein>
    <recommendedName>
        <fullName evidence="2">threonine--tRNA ligase</fullName>
        <ecNumber evidence="2">6.1.1.3</ecNumber>
    </recommendedName>
</protein>
<evidence type="ECO:0000259" key="11">
    <source>
        <dbReference type="PROSITE" id="PS50862"/>
    </source>
</evidence>
<keyword evidence="5" id="KW-0547">Nucleotide-binding</keyword>
<dbReference type="GO" id="GO:0005737">
    <property type="term" value="C:cytoplasm"/>
    <property type="evidence" value="ECO:0007669"/>
    <property type="project" value="InterPro"/>
</dbReference>
<dbReference type="InterPro" id="IPR033728">
    <property type="entry name" value="ThrRS_core"/>
</dbReference>
<dbReference type="NCBIfam" id="TIGR00418">
    <property type="entry name" value="thrS"/>
    <property type="match status" value="1"/>
</dbReference>
<evidence type="ECO:0000256" key="6">
    <source>
        <dbReference type="ARBA" id="ARBA00022833"/>
    </source>
</evidence>
<dbReference type="InterPro" id="IPR045864">
    <property type="entry name" value="aa-tRNA-synth_II/BPL/LPL"/>
</dbReference>
<dbReference type="InterPro" id="IPR002314">
    <property type="entry name" value="aa-tRNA-synt_IIb"/>
</dbReference>
<proteinExistence type="inferred from homology"/>
<feature type="non-terminal residue" evidence="12">
    <location>
        <position position="1"/>
    </location>
</feature>
<dbReference type="EMBL" id="BARS01022116">
    <property type="protein sequence ID" value="GAG11354.1"/>
    <property type="molecule type" value="Genomic_DNA"/>
</dbReference>
<evidence type="ECO:0000313" key="12">
    <source>
        <dbReference type="EMBL" id="GAG11354.1"/>
    </source>
</evidence>
<dbReference type="GO" id="GO:0004829">
    <property type="term" value="F:threonine-tRNA ligase activity"/>
    <property type="evidence" value="ECO:0007669"/>
    <property type="project" value="UniProtKB-EC"/>
</dbReference>
<evidence type="ECO:0000256" key="7">
    <source>
        <dbReference type="ARBA" id="ARBA00022840"/>
    </source>
</evidence>
<dbReference type="AlphaFoldDB" id="X0UZU3"/>
<dbReference type="Gene3D" id="3.30.930.10">
    <property type="entry name" value="Bira Bifunctional Protein, Domain 2"/>
    <property type="match status" value="1"/>
</dbReference>
<reference evidence="12" key="1">
    <citation type="journal article" date="2014" name="Front. Microbiol.">
        <title>High frequency of phylogenetically diverse reductive dehalogenase-homologous genes in deep subseafloor sedimentary metagenomes.</title>
        <authorList>
            <person name="Kawai M."/>
            <person name="Futagami T."/>
            <person name="Toyoda A."/>
            <person name="Takaki Y."/>
            <person name="Nishi S."/>
            <person name="Hori S."/>
            <person name="Arai W."/>
            <person name="Tsubouchi T."/>
            <person name="Morono Y."/>
            <person name="Uchiyama I."/>
            <person name="Ito T."/>
            <person name="Fujiyama A."/>
            <person name="Inagaki F."/>
            <person name="Takami H."/>
        </authorList>
    </citation>
    <scope>NUCLEOTIDE SEQUENCE</scope>
    <source>
        <strain evidence="12">Expedition CK06-06</strain>
    </source>
</reference>
<comment type="catalytic activity">
    <reaction evidence="10">
        <text>tRNA(Thr) + L-threonine + ATP = L-threonyl-tRNA(Thr) + AMP + diphosphate + H(+)</text>
        <dbReference type="Rhea" id="RHEA:24624"/>
        <dbReference type="Rhea" id="RHEA-COMP:9670"/>
        <dbReference type="Rhea" id="RHEA-COMP:9704"/>
        <dbReference type="ChEBI" id="CHEBI:15378"/>
        <dbReference type="ChEBI" id="CHEBI:30616"/>
        <dbReference type="ChEBI" id="CHEBI:33019"/>
        <dbReference type="ChEBI" id="CHEBI:57926"/>
        <dbReference type="ChEBI" id="CHEBI:78442"/>
        <dbReference type="ChEBI" id="CHEBI:78534"/>
        <dbReference type="ChEBI" id="CHEBI:456215"/>
        <dbReference type="EC" id="6.1.1.3"/>
    </reaction>
</comment>
<evidence type="ECO:0000256" key="10">
    <source>
        <dbReference type="ARBA" id="ARBA00049515"/>
    </source>
</evidence>
<dbReference type="InterPro" id="IPR006195">
    <property type="entry name" value="aa-tRNA-synth_II"/>
</dbReference>
<accession>X0UZU3</accession>
<organism evidence="12">
    <name type="scientific">marine sediment metagenome</name>
    <dbReference type="NCBI Taxonomy" id="412755"/>
    <lineage>
        <taxon>unclassified sequences</taxon>
        <taxon>metagenomes</taxon>
        <taxon>ecological metagenomes</taxon>
    </lineage>
</organism>
<feature type="domain" description="Aminoacyl-transfer RNA synthetases class-II family profile" evidence="11">
    <location>
        <begin position="1"/>
        <end position="251"/>
    </location>
</feature>
<sequence length="271" mass="31976">GYEIVYSPHIGRAELWQTSGHLDFYRENMYSPMDIDGHEFFIKPMNCPFHIMIYRSQTRSYRELPLRWAEMGTVYRYERSGVMHGLLRVRGFTQDDAHIFCRPDQIEDEVLSCLDLTLHLLRSFGFHEYDVILSVRDPERREKYIGDDDMWEMAEGSLVNALERRELSYKREEGEAVFYGPKIDIKIKDALGRAWQCTTIQFDFNLPERFDMTFVGKDGREHRPYMVHRALLGSLERFFGVLIEHYGGAFPVWLAPVQAILLTITDRNIPY</sequence>
<dbReference type="GO" id="GO:0005524">
    <property type="term" value="F:ATP binding"/>
    <property type="evidence" value="ECO:0007669"/>
    <property type="project" value="UniProtKB-KW"/>
</dbReference>
<feature type="non-terminal residue" evidence="12">
    <location>
        <position position="271"/>
    </location>
</feature>
<keyword evidence="3" id="KW-0436">Ligase</keyword>
<evidence type="ECO:0000256" key="1">
    <source>
        <dbReference type="ARBA" id="ARBA00008226"/>
    </source>
</evidence>
<gene>
    <name evidence="12" type="ORF">S01H1_35393</name>
</gene>